<evidence type="ECO:0000256" key="5">
    <source>
        <dbReference type="RuleBase" id="RU362125"/>
    </source>
</evidence>
<organism evidence="9 10">
    <name type="scientific">Bradyrhizobium lablabi</name>
    <dbReference type="NCBI Taxonomy" id="722472"/>
    <lineage>
        <taxon>Bacteria</taxon>
        <taxon>Pseudomonadati</taxon>
        <taxon>Pseudomonadota</taxon>
        <taxon>Alphaproteobacteria</taxon>
        <taxon>Hyphomicrobiales</taxon>
        <taxon>Nitrobacteraceae</taxon>
        <taxon>Bradyrhizobium</taxon>
    </lineage>
</organism>
<dbReference type="AlphaFoldDB" id="A0A1M6R369"/>
<evidence type="ECO:0000259" key="7">
    <source>
        <dbReference type="Pfam" id="PF02770"/>
    </source>
</evidence>
<dbReference type="Pfam" id="PF00441">
    <property type="entry name" value="Acyl-CoA_dh_1"/>
    <property type="match status" value="1"/>
</dbReference>
<feature type="domain" description="Acyl-CoA oxidase/dehydrogenase middle" evidence="7">
    <location>
        <begin position="131"/>
        <end position="237"/>
    </location>
</feature>
<dbReference type="PANTHER" id="PTHR43884">
    <property type="entry name" value="ACYL-COA DEHYDROGENASE"/>
    <property type="match status" value="1"/>
</dbReference>
<dbReference type="InterPro" id="IPR009075">
    <property type="entry name" value="AcylCo_DH/oxidase_C"/>
</dbReference>
<dbReference type="OrthoDB" id="2769798at2"/>
<dbReference type="Gene3D" id="1.10.540.10">
    <property type="entry name" value="Acyl-CoA dehydrogenase/oxidase, N-terminal domain"/>
    <property type="match status" value="1"/>
</dbReference>
<dbReference type="SUPFAM" id="SSF47203">
    <property type="entry name" value="Acyl-CoA dehydrogenase C-terminal domain-like"/>
    <property type="match status" value="1"/>
</dbReference>
<feature type="domain" description="Acyl-CoA dehydrogenase/oxidase N-terminal" evidence="8">
    <location>
        <begin position="8"/>
        <end position="122"/>
    </location>
</feature>
<proteinExistence type="inferred from homology"/>
<evidence type="ECO:0000313" key="9">
    <source>
        <dbReference type="EMBL" id="SHK26778.1"/>
    </source>
</evidence>
<dbReference type="RefSeq" id="WP_079538783.1">
    <property type="nucleotide sequence ID" value="NZ_LT670844.1"/>
</dbReference>
<keyword evidence="4 5" id="KW-0274">FAD</keyword>
<dbReference type="SUPFAM" id="SSF56645">
    <property type="entry name" value="Acyl-CoA dehydrogenase NM domain-like"/>
    <property type="match status" value="1"/>
</dbReference>
<name>A0A1M6R369_9BRAD</name>
<evidence type="ECO:0000256" key="3">
    <source>
        <dbReference type="ARBA" id="ARBA00022630"/>
    </source>
</evidence>
<evidence type="ECO:0000256" key="4">
    <source>
        <dbReference type="ARBA" id="ARBA00022827"/>
    </source>
</evidence>
<dbReference type="InterPro" id="IPR006091">
    <property type="entry name" value="Acyl-CoA_Oxase/DH_mid-dom"/>
</dbReference>
<protein>
    <recommendedName>
        <fullName evidence="11">Acyl-CoA dehydrogenase</fullName>
    </recommendedName>
</protein>
<dbReference type="GO" id="GO:0046359">
    <property type="term" value="P:butyrate catabolic process"/>
    <property type="evidence" value="ECO:0007669"/>
    <property type="project" value="TreeGrafter"/>
</dbReference>
<keyword evidence="3 5" id="KW-0285">Flavoprotein</keyword>
<sequence>MAIDFTLTPQQRELQLESRRFAADVLAGAKAAELLPTPEERFLATRPIYEALVAAGFLRKCIPAPAGGENAGLIDMAVMAEEFYSVNASVTLTMLGTVLGLLPILLGGTPEQCSRLLGPFLKKSGAPLAGFCSTEPGGSANAAAPLPGEGVRTVAKLHSDRWIINGRKKWVSSATGWDRKGADILCVVCRTDPDVPPENAISVIAVERPASGIVFERAIDSVGHRAHLTPEFRFENVSVPRHNLLGEEGGGLALTAASFTGTAALVGILGVALMRAAFDFALNFARTERRGGVHPIIEHQAVGYALADAKMMIESARYLSWRACHAVDTQSPAADELAIQAKIYGSETAVRVIIDLMRVVGIDSYDHEAPLGRLLQDALALPIFDGGNMGVRRRQLHTMMKRPDYDPLLASGAA</sequence>
<dbReference type="Pfam" id="PF02771">
    <property type="entry name" value="Acyl-CoA_dh_N"/>
    <property type="match status" value="1"/>
</dbReference>
<dbReference type="Gene3D" id="2.40.110.10">
    <property type="entry name" value="Butyryl-CoA Dehydrogenase, subunit A, domain 2"/>
    <property type="match status" value="1"/>
</dbReference>
<evidence type="ECO:0000313" key="10">
    <source>
        <dbReference type="Proteomes" id="UP000189935"/>
    </source>
</evidence>
<evidence type="ECO:0008006" key="11">
    <source>
        <dbReference type="Google" id="ProtNLM"/>
    </source>
</evidence>
<dbReference type="CDD" id="cd00567">
    <property type="entry name" value="ACAD"/>
    <property type="match status" value="1"/>
</dbReference>
<dbReference type="GO" id="GO:0003995">
    <property type="term" value="F:acyl-CoA dehydrogenase activity"/>
    <property type="evidence" value="ECO:0007669"/>
    <property type="project" value="TreeGrafter"/>
</dbReference>
<dbReference type="EMBL" id="LT670844">
    <property type="protein sequence ID" value="SHK26778.1"/>
    <property type="molecule type" value="Genomic_DNA"/>
</dbReference>
<dbReference type="InterPro" id="IPR036250">
    <property type="entry name" value="AcylCo_DH-like_C"/>
</dbReference>
<comment type="similarity">
    <text evidence="2 5">Belongs to the acyl-CoA dehydrogenase family.</text>
</comment>
<evidence type="ECO:0000259" key="6">
    <source>
        <dbReference type="Pfam" id="PF00441"/>
    </source>
</evidence>
<dbReference type="InterPro" id="IPR046373">
    <property type="entry name" value="Acyl-CoA_Oxase/DH_mid-dom_sf"/>
</dbReference>
<evidence type="ECO:0000256" key="2">
    <source>
        <dbReference type="ARBA" id="ARBA00009347"/>
    </source>
</evidence>
<accession>A0A1M6R369</accession>
<dbReference type="GO" id="GO:0050660">
    <property type="term" value="F:flavin adenine dinucleotide binding"/>
    <property type="evidence" value="ECO:0007669"/>
    <property type="project" value="InterPro"/>
</dbReference>
<dbReference type="Gene3D" id="1.20.140.10">
    <property type="entry name" value="Butyryl-CoA Dehydrogenase, subunit A, domain 3"/>
    <property type="match status" value="1"/>
</dbReference>
<evidence type="ECO:0000256" key="1">
    <source>
        <dbReference type="ARBA" id="ARBA00001974"/>
    </source>
</evidence>
<gene>
    <name evidence="9" type="ORF">SAMN05444159_2863</name>
</gene>
<dbReference type="InterPro" id="IPR013786">
    <property type="entry name" value="AcylCoA_DH/ox_N"/>
</dbReference>
<dbReference type="PANTHER" id="PTHR43884:SF12">
    <property type="entry name" value="ISOVALERYL-COA DEHYDROGENASE, MITOCHONDRIAL-RELATED"/>
    <property type="match status" value="1"/>
</dbReference>
<feature type="domain" description="Acyl-CoA dehydrogenase/oxidase C-terminal" evidence="6">
    <location>
        <begin position="249"/>
        <end position="394"/>
    </location>
</feature>
<reference evidence="9 10" key="1">
    <citation type="submission" date="2016-11" db="EMBL/GenBank/DDBJ databases">
        <authorList>
            <person name="Jaros S."/>
            <person name="Januszkiewicz K."/>
            <person name="Wedrychowicz H."/>
        </authorList>
    </citation>
    <scope>NUCLEOTIDE SEQUENCE [LARGE SCALE GENOMIC DNA]</scope>
    <source>
        <strain evidence="9 10">GAS499</strain>
    </source>
</reference>
<evidence type="ECO:0000259" key="8">
    <source>
        <dbReference type="Pfam" id="PF02771"/>
    </source>
</evidence>
<dbReference type="GO" id="GO:0033539">
    <property type="term" value="P:fatty acid beta-oxidation using acyl-CoA dehydrogenase"/>
    <property type="evidence" value="ECO:0007669"/>
    <property type="project" value="TreeGrafter"/>
</dbReference>
<dbReference type="Proteomes" id="UP000189935">
    <property type="component" value="Chromosome I"/>
</dbReference>
<keyword evidence="5" id="KW-0560">Oxidoreductase</keyword>
<dbReference type="Pfam" id="PF02770">
    <property type="entry name" value="Acyl-CoA_dh_M"/>
    <property type="match status" value="1"/>
</dbReference>
<dbReference type="InterPro" id="IPR037069">
    <property type="entry name" value="AcylCoA_DH/ox_N_sf"/>
</dbReference>
<dbReference type="InterPro" id="IPR009100">
    <property type="entry name" value="AcylCoA_DH/oxidase_NM_dom_sf"/>
</dbReference>
<comment type="cofactor">
    <cofactor evidence="1 5">
        <name>FAD</name>
        <dbReference type="ChEBI" id="CHEBI:57692"/>
    </cofactor>
</comment>